<dbReference type="Pfam" id="PF00884">
    <property type="entry name" value="Sulfatase"/>
    <property type="match status" value="1"/>
</dbReference>
<evidence type="ECO:0000259" key="3">
    <source>
        <dbReference type="Pfam" id="PF00884"/>
    </source>
</evidence>
<evidence type="ECO:0000313" key="4">
    <source>
        <dbReference type="EMBL" id="MCH5597367.1"/>
    </source>
</evidence>
<dbReference type="PANTHER" id="PTHR43751:SF1">
    <property type="entry name" value="SULFATASE ATSG-RELATED"/>
    <property type="match status" value="1"/>
</dbReference>
<dbReference type="PROSITE" id="PS00523">
    <property type="entry name" value="SULFATASE_1"/>
    <property type="match status" value="1"/>
</dbReference>
<proteinExistence type="inferred from homology"/>
<dbReference type="CDD" id="cd16027">
    <property type="entry name" value="SGSH"/>
    <property type="match status" value="1"/>
</dbReference>
<comment type="caution">
    <text evidence="4">The sequence shown here is derived from an EMBL/GenBank/DDBJ whole genome shotgun (WGS) entry which is preliminary data.</text>
</comment>
<evidence type="ECO:0000256" key="1">
    <source>
        <dbReference type="ARBA" id="ARBA00008779"/>
    </source>
</evidence>
<feature type="domain" description="Sulfatase N-terminal" evidence="3">
    <location>
        <begin position="39"/>
        <end position="315"/>
    </location>
</feature>
<dbReference type="InterPro" id="IPR052701">
    <property type="entry name" value="GAG_Ulvan_Degrading_Sulfatases"/>
</dbReference>
<keyword evidence="5" id="KW-1185">Reference proteome</keyword>
<dbReference type="InterPro" id="IPR000917">
    <property type="entry name" value="Sulfatase_N"/>
</dbReference>
<evidence type="ECO:0000256" key="2">
    <source>
        <dbReference type="ARBA" id="ARBA00022801"/>
    </source>
</evidence>
<reference evidence="4 5" key="1">
    <citation type="submission" date="2022-02" db="EMBL/GenBank/DDBJ databases">
        <authorList>
            <person name="Min J."/>
        </authorList>
    </citation>
    <scope>NUCLEOTIDE SEQUENCE [LARGE SCALE GENOMIC DNA]</scope>
    <source>
        <strain evidence="4 5">GR10-1</strain>
    </source>
</reference>
<dbReference type="InterPro" id="IPR024607">
    <property type="entry name" value="Sulfatase_CS"/>
</dbReference>
<dbReference type="Proteomes" id="UP001202248">
    <property type="component" value="Unassembled WGS sequence"/>
</dbReference>
<dbReference type="RefSeq" id="WP_240826758.1">
    <property type="nucleotide sequence ID" value="NZ_JAKWBL010000001.1"/>
</dbReference>
<dbReference type="EMBL" id="JAKWBL010000001">
    <property type="protein sequence ID" value="MCH5597367.1"/>
    <property type="molecule type" value="Genomic_DNA"/>
</dbReference>
<protein>
    <submittedName>
        <fullName evidence="4">Sulfatase</fullName>
    </submittedName>
</protein>
<comment type="similarity">
    <text evidence="1">Belongs to the sulfatase family.</text>
</comment>
<gene>
    <name evidence="4" type="ORF">MKP09_05330</name>
</gene>
<name>A0ABS9SG74_9BACT</name>
<keyword evidence="2" id="KW-0378">Hydrolase</keyword>
<accession>A0ABS9SG74</accession>
<dbReference type="Gene3D" id="3.40.720.10">
    <property type="entry name" value="Alkaline Phosphatase, subunit A"/>
    <property type="match status" value="1"/>
</dbReference>
<sequence length="347" mass="39329">MKKVQRIAELYICPNIARMIAATIFSLHIFILTSAQSKPNIVLFISDDLNQQDVGCYGNADVKTPNIDLLASEGMRFNKAYAASPMCAPSRSVIFTGLYPFKNGSQMNHFTVHARTPNLPQFLQKQGYRVVISGKVDVYPIDNFPFERIGEEFGKYAPVENRLDRKMETVRMIEEHFKTKPEQPICLIIAPWVPHVPWFPNRDFDPERLKLPDYLADTKETRHALASYYQSIGEADKMLGEVMKALDQAGKKENTVTMFTSDQGAQFPSAKWTVYDRGLRVPLIVRWPGKTVKGTESDALVSLVDLTPTMVDIAGGKAEQNWDGASFKDILLNKKKHITNMFLQRHL</sequence>
<dbReference type="PANTHER" id="PTHR43751">
    <property type="entry name" value="SULFATASE"/>
    <property type="match status" value="1"/>
</dbReference>
<organism evidence="4 5">
    <name type="scientific">Niabella ginsengisoli</name>
    <dbReference type="NCBI Taxonomy" id="522298"/>
    <lineage>
        <taxon>Bacteria</taxon>
        <taxon>Pseudomonadati</taxon>
        <taxon>Bacteroidota</taxon>
        <taxon>Chitinophagia</taxon>
        <taxon>Chitinophagales</taxon>
        <taxon>Chitinophagaceae</taxon>
        <taxon>Niabella</taxon>
    </lineage>
</organism>
<evidence type="ECO:0000313" key="5">
    <source>
        <dbReference type="Proteomes" id="UP001202248"/>
    </source>
</evidence>
<dbReference type="InterPro" id="IPR017850">
    <property type="entry name" value="Alkaline_phosphatase_core_sf"/>
</dbReference>
<dbReference type="SUPFAM" id="SSF53649">
    <property type="entry name" value="Alkaline phosphatase-like"/>
    <property type="match status" value="1"/>
</dbReference>